<comment type="caution">
    <text evidence="2">The sequence shown here is derived from an EMBL/GenBank/DDBJ whole genome shotgun (WGS) entry which is preliminary data.</text>
</comment>
<evidence type="ECO:0000313" key="2">
    <source>
        <dbReference type="EMBL" id="RHW16879.1"/>
    </source>
</evidence>
<sequence>MIAALLLVAAGFGCASWAAADATFAITIRDANGVPVHDAVVTIVPAGGVGDRPVRFAWANRMVQKDIAFNPGTLIVPVGAEVGFPNADKVRHHVYSFSKAAKFNLKLFGRDETRSHRFSVAGNVALGCNIHDRMKGYIKVVDTPFAARTDEYGQLRIAGLPGGRATVKVWHPLQRAKDGESSYQIDIPAGGVANKDLSLAMRPR</sequence>
<dbReference type="Proteomes" id="UP000266693">
    <property type="component" value="Unassembled WGS sequence"/>
</dbReference>
<dbReference type="InterPro" id="IPR008972">
    <property type="entry name" value="Cupredoxin"/>
</dbReference>
<feature type="signal peptide" evidence="1">
    <location>
        <begin position="1"/>
        <end position="20"/>
    </location>
</feature>
<proteinExistence type="predicted"/>
<dbReference type="EMBL" id="QWLV01000007">
    <property type="protein sequence ID" value="RHW16879.1"/>
    <property type="molecule type" value="Genomic_DNA"/>
</dbReference>
<dbReference type="SUPFAM" id="SSF49503">
    <property type="entry name" value="Cupredoxins"/>
    <property type="match status" value="1"/>
</dbReference>
<accession>A0A396RL74</accession>
<keyword evidence="1" id="KW-0732">Signal</keyword>
<feature type="chain" id="PRO_5017329588" evidence="1">
    <location>
        <begin position="21"/>
        <end position="204"/>
    </location>
</feature>
<protein>
    <submittedName>
        <fullName evidence="2">Methylamine utilization protein</fullName>
    </submittedName>
</protein>
<gene>
    <name evidence="2" type="ORF">D1610_13350</name>
</gene>
<dbReference type="Gene3D" id="2.60.40.420">
    <property type="entry name" value="Cupredoxins - blue copper proteins"/>
    <property type="match status" value="1"/>
</dbReference>
<evidence type="ECO:0000256" key="1">
    <source>
        <dbReference type="SAM" id="SignalP"/>
    </source>
</evidence>
<evidence type="ECO:0000313" key="3">
    <source>
        <dbReference type="Proteomes" id="UP000266693"/>
    </source>
</evidence>
<keyword evidence="3" id="KW-1185">Reference proteome</keyword>
<dbReference type="RefSeq" id="WP_118864854.1">
    <property type="nucleotide sequence ID" value="NZ_QWLV01000007.1"/>
</dbReference>
<name>A0A396RL74_9SPHN</name>
<reference evidence="2 3" key="1">
    <citation type="submission" date="2018-08" db="EMBL/GenBank/DDBJ databases">
        <title>The multiple taxonomic identification of Sphingomonas gilva.</title>
        <authorList>
            <person name="Zhu D."/>
            <person name="Zheng S."/>
        </authorList>
    </citation>
    <scope>NUCLEOTIDE SEQUENCE [LARGE SCALE GENOMIC DNA]</scope>
    <source>
        <strain evidence="2 3">ZDH117</strain>
    </source>
</reference>
<dbReference type="AlphaFoldDB" id="A0A396RL74"/>
<organism evidence="2 3">
    <name type="scientific">Sphingomonas gilva</name>
    <dbReference type="NCBI Taxonomy" id="2305907"/>
    <lineage>
        <taxon>Bacteria</taxon>
        <taxon>Pseudomonadati</taxon>
        <taxon>Pseudomonadota</taxon>
        <taxon>Alphaproteobacteria</taxon>
        <taxon>Sphingomonadales</taxon>
        <taxon>Sphingomonadaceae</taxon>
        <taxon>Sphingomonas</taxon>
    </lineage>
</organism>
<dbReference type="OrthoDB" id="9772097at2"/>